<dbReference type="PROSITE" id="PS51194">
    <property type="entry name" value="HELICASE_CTER"/>
    <property type="match status" value="1"/>
</dbReference>
<dbReference type="Gene3D" id="3.40.50.300">
    <property type="entry name" value="P-loop containing nucleotide triphosphate hydrolases"/>
    <property type="match status" value="2"/>
</dbReference>
<proteinExistence type="predicted"/>
<dbReference type="PROSITE" id="PS51192">
    <property type="entry name" value="HELICASE_ATP_BIND_1"/>
    <property type="match status" value="1"/>
</dbReference>
<evidence type="ECO:0000256" key="3">
    <source>
        <dbReference type="SAM" id="MobiDB-lite"/>
    </source>
</evidence>
<dbReference type="InParanoid" id="A0A1E7EQS9"/>
<dbReference type="SUPFAM" id="SSF52540">
    <property type="entry name" value="P-loop containing nucleoside triphosphate hydrolases"/>
    <property type="match status" value="1"/>
</dbReference>
<keyword evidence="1" id="KW-0547">Nucleotide-binding</keyword>
<dbReference type="Pfam" id="PF00270">
    <property type="entry name" value="DEAD"/>
    <property type="match status" value="1"/>
</dbReference>
<dbReference type="InterPro" id="IPR014001">
    <property type="entry name" value="Helicase_ATP-bd"/>
</dbReference>
<dbReference type="PANTHER" id="PTHR18934">
    <property type="entry name" value="ATP-DEPENDENT RNA HELICASE"/>
    <property type="match status" value="1"/>
</dbReference>
<dbReference type="PANTHER" id="PTHR18934:SF213">
    <property type="entry name" value="3'-5' RNA HELICASE YTHDC2"/>
    <property type="match status" value="1"/>
</dbReference>
<feature type="domain" description="Helicase ATP-binding" evidence="4">
    <location>
        <begin position="30"/>
        <end position="211"/>
    </location>
</feature>
<dbReference type="KEGG" id="fcy:FRACYDRAFT_196780"/>
<evidence type="ECO:0000313" key="6">
    <source>
        <dbReference type="EMBL" id="OEU08328.1"/>
    </source>
</evidence>
<keyword evidence="7" id="KW-1185">Reference proteome</keyword>
<dbReference type="EMBL" id="KV784381">
    <property type="protein sequence ID" value="OEU08328.1"/>
    <property type="molecule type" value="Genomic_DNA"/>
</dbReference>
<dbReference type="InterPro" id="IPR007502">
    <property type="entry name" value="Helicase-assoc_dom"/>
</dbReference>
<dbReference type="CDD" id="cd18791">
    <property type="entry name" value="SF2_C_RHA"/>
    <property type="match status" value="1"/>
</dbReference>
<dbReference type="GO" id="GO:0005524">
    <property type="term" value="F:ATP binding"/>
    <property type="evidence" value="ECO:0007669"/>
    <property type="project" value="UniProtKB-KW"/>
</dbReference>
<dbReference type="GO" id="GO:0003723">
    <property type="term" value="F:RNA binding"/>
    <property type="evidence" value="ECO:0007669"/>
    <property type="project" value="TreeGrafter"/>
</dbReference>
<dbReference type="OrthoDB" id="5600252at2759"/>
<dbReference type="Pfam" id="PF21010">
    <property type="entry name" value="HA2_C"/>
    <property type="match status" value="1"/>
</dbReference>
<dbReference type="GO" id="GO:0016787">
    <property type="term" value="F:hydrolase activity"/>
    <property type="evidence" value="ECO:0007669"/>
    <property type="project" value="UniProtKB-KW"/>
</dbReference>
<dbReference type="Pfam" id="PF00271">
    <property type="entry name" value="Helicase_C"/>
    <property type="match status" value="1"/>
</dbReference>
<keyword evidence="2" id="KW-0067">ATP-binding</keyword>
<accession>A0A1E7EQS9</accession>
<dbReference type="CDD" id="cd17917">
    <property type="entry name" value="DEXHc_RHA-like"/>
    <property type="match status" value="1"/>
</dbReference>
<dbReference type="SMART" id="SM00487">
    <property type="entry name" value="DEXDc"/>
    <property type="match status" value="1"/>
</dbReference>
<keyword evidence="6" id="KW-0378">Hydrolase</keyword>
<organism evidence="6 7">
    <name type="scientific">Fragilariopsis cylindrus CCMP1102</name>
    <dbReference type="NCBI Taxonomy" id="635003"/>
    <lineage>
        <taxon>Eukaryota</taxon>
        <taxon>Sar</taxon>
        <taxon>Stramenopiles</taxon>
        <taxon>Ochrophyta</taxon>
        <taxon>Bacillariophyta</taxon>
        <taxon>Bacillariophyceae</taxon>
        <taxon>Bacillariophycidae</taxon>
        <taxon>Bacillariales</taxon>
        <taxon>Bacillariaceae</taxon>
        <taxon>Fragilariopsis</taxon>
    </lineage>
</organism>
<dbReference type="Gene3D" id="1.20.120.1080">
    <property type="match status" value="1"/>
</dbReference>
<evidence type="ECO:0000259" key="4">
    <source>
        <dbReference type="PROSITE" id="PS51192"/>
    </source>
</evidence>
<evidence type="ECO:0000256" key="2">
    <source>
        <dbReference type="ARBA" id="ARBA00022840"/>
    </source>
</evidence>
<evidence type="ECO:0000256" key="1">
    <source>
        <dbReference type="ARBA" id="ARBA00022741"/>
    </source>
</evidence>
<name>A0A1E7EQS9_9STRA</name>
<gene>
    <name evidence="6" type="ORF">FRACYDRAFT_196780</name>
</gene>
<dbReference type="SMART" id="SM00847">
    <property type="entry name" value="HA2"/>
    <property type="match status" value="1"/>
</dbReference>
<dbReference type="InterPro" id="IPR011545">
    <property type="entry name" value="DEAD/DEAH_box_helicase_dom"/>
</dbReference>
<dbReference type="InterPro" id="IPR001650">
    <property type="entry name" value="Helicase_C-like"/>
</dbReference>
<dbReference type="AlphaFoldDB" id="A0A1E7EQS9"/>
<dbReference type="GO" id="GO:0004386">
    <property type="term" value="F:helicase activity"/>
    <property type="evidence" value="ECO:0007669"/>
    <property type="project" value="TreeGrafter"/>
</dbReference>
<evidence type="ECO:0000259" key="5">
    <source>
        <dbReference type="PROSITE" id="PS51194"/>
    </source>
</evidence>
<dbReference type="Proteomes" id="UP000095751">
    <property type="component" value="Unassembled WGS sequence"/>
</dbReference>
<sequence>MKQQDRKKEYEQVLKNRSKLPAYERQAEIVATVGANPVTIIKGETGCGKSTQCPQFLLDALPGANIACTQPRRISAISIAERVAQEQCLMASSSSSSSSQKQQGRGEKDGVGTLVGYQVRLESASSKDTQLMFLTPGILLRKLQSSPMLTEYTHIIIDEVHERDKYTEFLLIRLRDLLPLRPDLRVVLMSATLQTDVLINYFSPSANDNNSDFYRDHPPAMLSIEGRTFPVQEFFLEHALELTQYIEVYDDDDGDHPTAENQVNLTRKQEKYLELYATMYNDEDINTELLLEILHYILKTSHGEGAILVFLPGWMEISEVNMLLENTVPFNNPSKFLVLPLHSGIPSQDQRRVLRRPPPGVRKIVLSTNIAETSLTIEDVAFVVDTGRAKEKDYDPHLKTSTLQPVWVSQSSAKQRKGRAGRTKAGVCFHMFSSRRHQAMRPFVESELLRTPLEEMALMTKKLGLAPGGPDDEDGIPAFLAKAITPPHAKSISNALELLVDLGAMLQETNDLTTLGECLSVLSLEPRVGKMVIWSYLLGCTKVASQMAVAMSYKSPFALPPPHMRRDAEYSKLALSNDSESDQVTVLNAILKRDQLKKRSEGAYRDWCRRNFISPSSLQMIGDLRKNIGRELSSLGFVDPTTNGYHNRHDKEHALWGAAIAAGLYPNV</sequence>
<feature type="non-terminal residue" evidence="6">
    <location>
        <position position="668"/>
    </location>
</feature>
<dbReference type="SMART" id="SM00490">
    <property type="entry name" value="HELICc"/>
    <property type="match status" value="1"/>
</dbReference>
<protein>
    <submittedName>
        <fullName evidence="6">p-loop containing nucleoside triphosphate hydrolase protein</fullName>
    </submittedName>
</protein>
<feature type="region of interest" description="Disordered" evidence="3">
    <location>
        <begin position="90"/>
        <end position="109"/>
    </location>
</feature>
<dbReference type="InterPro" id="IPR027417">
    <property type="entry name" value="P-loop_NTPase"/>
</dbReference>
<evidence type="ECO:0000313" key="7">
    <source>
        <dbReference type="Proteomes" id="UP000095751"/>
    </source>
</evidence>
<reference evidence="6 7" key="1">
    <citation type="submission" date="2016-09" db="EMBL/GenBank/DDBJ databases">
        <title>Extensive genetic diversity and differential bi-allelic expression allows diatom success in the polar Southern Ocean.</title>
        <authorList>
            <consortium name="DOE Joint Genome Institute"/>
            <person name="Mock T."/>
            <person name="Otillar R.P."/>
            <person name="Strauss J."/>
            <person name="Dupont C."/>
            <person name="Frickenhaus S."/>
            <person name="Maumus F."/>
            <person name="Mcmullan M."/>
            <person name="Sanges R."/>
            <person name="Schmutz J."/>
            <person name="Toseland A."/>
            <person name="Valas R."/>
            <person name="Veluchamy A."/>
            <person name="Ward B.J."/>
            <person name="Allen A."/>
            <person name="Barry K."/>
            <person name="Falciatore A."/>
            <person name="Ferrante M."/>
            <person name="Fortunato A.E."/>
            <person name="Gloeckner G."/>
            <person name="Gruber A."/>
            <person name="Hipkin R."/>
            <person name="Janech M."/>
            <person name="Kroth P."/>
            <person name="Leese F."/>
            <person name="Lindquist E."/>
            <person name="Lyon B.R."/>
            <person name="Martin J."/>
            <person name="Mayer C."/>
            <person name="Parker M."/>
            <person name="Quesneville H."/>
            <person name="Raymond J."/>
            <person name="Uhlig C."/>
            <person name="Valentin K.U."/>
            <person name="Worden A.Z."/>
            <person name="Armbrust E.V."/>
            <person name="Bowler C."/>
            <person name="Green B."/>
            <person name="Moulton V."/>
            <person name="Van Oosterhout C."/>
            <person name="Grigoriev I."/>
        </authorList>
    </citation>
    <scope>NUCLEOTIDE SEQUENCE [LARGE SCALE GENOMIC DNA]</scope>
    <source>
        <strain evidence="6 7">CCMP1102</strain>
    </source>
</reference>
<feature type="domain" description="Helicase C-terminal" evidence="5">
    <location>
        <begin position="292"/>
        <end position="464"/>
    </location>
</feature>